<dbReference type="Pfam" id="PF00076">
    <property type="entry name" value="RRM_1"/>
    <property type="match status" value="1"/>
</dbReference>
<dbReference type="InterPro" id="IPR035979">
    <property type="entry name" value="RBD_domain_sf"/>
</dbReference>
<gene>
    <name evidence="3" type="ORF">L596_020443</name>
</gene>
<reference evidence="3 4" key="1">
    <citation type="journal article" date="2015" name="Genome Biol.">
        <title>Comparative genomics of Steinernema reveals deeply conserved gene regulatory networks.</title>
        <authorList>
            <person name="Dillman A.R."/>
            <person name="Macchietto M."/>
            <person name="Porter C.F."/>
            <person name="Rogers A."/>
            <person name="Williams B."/>
            <person name="Antoshechkin I."/>
            <person name="Lee M.M."/>
            <person name="Goodwin Z."/>
            <person name="Lu X."/>
            <person name="Lewis E.E."/>
            <person name="Goodrich-Blair H."/>
            <person name="Stock S.P."/>
            <person name="Adams B.J."/>
            <person name="Sternberg P.W."/>
            <person name="Mortazavi A."/>
        </authorList>
    </citation>
    <scope>NUCLEOTIDE SEQUENCE [LARGE SCALE GENOMIC DNA]</scope>
    <source>
        <strain evidence="3 4">ALL</strain>
    </source>
</reference>
<evidence type="ECO:0000259" key="2">
    <source>
        <dbReference type="PROSITE" id="PS50102"/>
    </source>
</evidence>
<dbReference type="PROSITE" id="PS50102">
    <property type="entry name" value="RRM"/>
    <property type="match status" value="1"/>
</dbReference>
<dbReference type="EMBL" id="AZBU02000006">
    <property type="protein sequence ID" value="TKR73092.1"/>
    <property type="molecule type" value="Genomic_DNA"/>
</dbReference>
<organism evidence="3 4">
    <name type="scientific">Steinernema carpocapsae</name>
    <name type="common">Entomopathogenic nematode</name>
    <dbReference type="NCBI Taxonomy" id="34508"/>
    <lineage>
        <taxon>Eukaryota</taxon>
        <taxon>Metazoa</taxon>
        <taxon>Ecdysozoa</taxon>
        <taxon>Nematoda</taxon>
        <taxon>Chromadorea</taxon>
        <taxon>Rhabditida</taxon>
        <taxon>Tylenchina</taxon>
        <taxon>Panagrolaimomorpha</taxon>
        <taxon>Strongyloidoidea</taxon>
        <taxon>Steinernematidae</taxon>
        <taxon>Steinernema</taxon>
    </lineage>
</organism>
<dbReference type="Pfam" id="PF13893">
    <property type="entry name" value="RRM_5"/>
    <property type="match status" value="1"/>
</dbReference>
<dbReference type="SUPFAM" id="SSF54928">
    <property type="entry name" value="RNA-binding domain, RBD"/>
    <property type="match status" value="2"/>
</dbReference>
<dbReference type="InterPro" id="IPR012677">
    <property type="entry name" value="Nucleotide-bd_a/b_plait_sf"/>
</dbReference>
<sequence length="227" mass="25503">MDSPSPRAYYKHDENSNSVSAEPSIVIQVRDMNPRATEADLLEALSPFGIVSYATCVPNKRMALVEFEDIQSARCCIDFVREPLNRINVFGRPVKFNFSTSQRIARHGLESEKPNHVLVLSIYNAVYRIDASTICEICESHAKPKRIVIIRRQLLQALVEFADAQNAKMVKNAINGADIYKGCCTIKAEFSHAEAVTINCQDADHVDYTIPGVKQEEDYNGEHYYGS</sequence>
<evidence type="ECO:0000256" key="1">
    <source>
        <dbReference type="PROSITE-ProRule" id="PRU00176"/>
    </source>
</evidence>
<accession>A0A4U5MU80</accession>
<keyword evidence="1" id="KW-0694">RNA-binding</keyword>
<dbReference type="AlphaFoldDB" id="A0A4U5MU80"/>
<dbReference type="InterPro" id="IPR000504">
    <property type="entry name" value="RRM_dom"/>
</dbReference>
<dbReference type="GO" id="GO:0003723">
    <property type="term" value="F:RNA binding"/>
    <property type="evidence" value="ECO:0007669"/>
    <property type="project" value="UniProtKB-UniRule"/>
</dbReference>
<evidence type="ECO:0000313" key="4">
    <source>
        <dbReference type="Proteomes" id="UP000298663"/>
    </source>
</evidence>
<dbReference type="OrthoDB" id="302770at2759"/>
<feature type="domain" description="RRM" evidence="2">
    <location>
        <begin position="25"/>
        <end position="101"/>
    </location>
</feature>
<dbReference type="SMART" id="SM00360">
    <property type="entry name" value="RRM"/>
    <property type="match status" value="2"/>
</dbReference>
<dbReference type="Proteomes" id="UP000298663">
    <property type="component" value="Unassembled WGS sequence"/>
</dbReference>
<evidence type="ECO:0000313" key="3">
    <source>
        <dbReference type="EMBL" id="TKR73092.1"/>
    </source>
</evidence>
<dbReference type="Gene3D" id="3.30.70.330">
    <property type="match status" value="2"/>
</dbReference>
<name>A0A4U5MU80_STECR</name>
<comment type="caution">
    <text evidence="3">The sequence shown here is derived from an EMBL/GenBank/DDBJ whole genome shotgun (WGS) entry which is preliminary data.</text>
</comment>
<reference evidence="3 4" key="2">
    <citation type="journal article" date="2019" name="G3 (Bethesda)">
        <title>Hybrid Assembly of the Genome of the Entomopathogenic Nematode Steinernema carpocapsae Identifies the X-Chromosome.</title>
        <authorList>
            <person name="Serra L."/>
            <person name="Macchietto M."/>
            <person name="Macias-Munoz A."/>
            <person name="McGill C.J."/>
            <person name="Rodriguez I.M."/>
            <person name="Rodriguez B."/>
            <person name="Murad R."/>
            <person name="Mortazavi A."/>
        </authorList>
    </citation>
    <scope>NUCLEOTIDE SEQUENCE [LARGE SCALE GENOMIC DNA]</scope>
    <source>
        <strain evidence="3 4">ALL</strain>
    </source>
</reference>
<proteinExistence type="predicted"/>
<dbReference type="PANTHER" id="PTHR15592">
    <property type="entry name" value="MATRIN 3/NUCLEAR PROTEIN 220-RELATED"/>
    <property type="match status" value="1"/>
</dbReference>
<protein>
    <recommendedName>
        <fullName evidence="2">RRM domain-containing protein</fullName>
    </recommendedName>
</protein>
<dbReference type="STRING" id="34508.A0A4U5MU80"/>
<keyword evidence="4" id="KW-1185">Reference proteome</keyword>